<dbReference type="EMBL" id="BOON01000045">
    <property type="protein sequence ID" value="GII25076.1"/>
    <property type="molecule type" value="Genomic_DNA"/>
</dbReference>
<feature type="binding site" evidence="13">
    <location>
        <position position="132"/>
    </location>
    <ligand>
        <name>Mg(2+)</name>
        <dbReference type="ChEBI" id="CHEBI:18420"/>
    </ligand>
</feature>
<evidence type="ECO:0000256" key="8">
    <source>
        <dbReference type="ARBA" id="ARBA00025046"/>
    </source>
</evidence>
<protein>
    <recommendedName>
        <fullName evidence="7">Putative 4-hydroxy-4-methyl-2-oxoglutarate aldolase</fullName>
        <ecNumber evidence="6">4.1.1.112</ecNumber>
        <ecNumber evidence="5">4.1.3.17</ecNumber>
    </recommendedName>
    <alternativeName>
        <fullName evidence="11">Oxaloacetate decarboxylase</fullName>
    </alternativeName>
    <alternativeName>
        <fullName evidence="9">Regulator of ribonuclease activity homolog</fullName>
    </alternativeName>
    <alternativeName>
        <fullName evidence="10">RraA-like protein</fullName>
    </alternativeName>
</protein>
<accession>A0A8J3TGG3</accession>
<organism evidence="15 16">
    <name type="scientific">Planosporangium mesophilum</name>
    <dbReference type="NCBI Taxonomy" id="689768"/>
    <lineage>
        <taxon>Bacteria</taxon>
        <taxon>Bacillati</taxon>
        <taxon>Actinomycetota</taxon>
        <taxon>Actinomycetes</taxon>
        <taxon>Micromonosporales</taxon>
        <taxon>Micromonosporaceae</taxon>
        <taxon>Planosporangium</taxon>
    </lineage>
</organism>
<evidence type="ECO:0000256" key="10">
    <source>
        <dbReference type="ARBA" id="ARBA00030169"/>
    </source>
</evidence>
<evidence type="ECO:0000256" key="13">
    <source>
        <dbReference type="PIRSR" id="PIRSR605493-1"/>
    </source>
</evidence>
<dbReference type="GO" id="GO:0047443">
    <property type="term" value="F:4-hydroxy-4-methyl-2-oxoglutarate aldolase activity"/>
    <property type="evidence" value="ECO:0007669"/>
    <property type="project" value="UniProtKB-EC"/>
</dbReference>
<dbReference type="EC" id="4.1.3.17" evidence="5"/>
<dbReference type="GO" id="GO:0008948">
    <property type="term" value="F:oxaloacetate decarboxylase activity"/>
    <property type="evidence" value="ECO:0007669"/>
    <property type="project" value="UniProtKB-EC"/>
</dbReference>
<comment type="catalytic activity">
    <reaction evidence="12">
        <text>oxaloacetate + H(+) = pyruvate + CO2</text>
        <dbReference type="Rhea" id="RHEA:15641"/>
        <dbReference type="ChEBI" id="CHEBI:15361"/>
        <dbReference type="ChEBI" id="CHEBI:15378"/>
        <dbReference type="ChEBI" id="CHEBI:16452"/>
        <dbReference type="ChEBI" id="CHEBI:16526"/>
        <dbReference type="EC" id="4.1.1.112"/>
    </reaction>
</comment>
<gene>
    <name evidence="15" type="ORF">Pme01_46730</name>
</gene>
<sequence>MTSVDNRAGAAADRGGAGASSFTGDADASVSGRAARQGAATLHEAAGRIGALPSRFRPVDPALRLAGPAFPVLCPVGDNLWLHRAIYAASPGDVLVVQTGLGEEYGYWGEITTVAAQERGLAGLVIDGGVRDCERISDLGFPVFSAVRSIRGTLKDHTRPGALGAPVLLGDVLVRRGDLVVGDADGVVALPADRVEEVLAAGEERERKEADVLARLRAGESTLDIYGWRGSGDE</sequence>
<feature type="binding site" evidence="13">
    <location>
        <position position="131"/>
    </location>
    <ligand>
        <name>substrate</name>
    </ligand>
</feature>
<keyword evidence="13" id="KW-0479">Metal-binding</keyword>
<comment type="cofactor">
    <cofactor evidence="13">
        <name>Mg(2+)</name>
        <dbReference type="ChEBI" id="CHEBI:18420"/>
    </cofactor>
</comment>
<evidence type="ECO:0000256" key="5">
    <source>
        <dbReference type="ARBA" id="ARBA00012213"/>
    </source>
</evidence>
<reference evidence="15" key="1">
    <citation type="submission" date="2021-01" db="EMBL/GenBank/DDBJ databases">
        <title>Whole genome shotgun sequence of Planosporangium mesophilum NBRC 109066.</title>
        <authorList>
            <person name="Komaki H."/>
            <person name="Tamura T."/>
        </authorList>
    </citation>
    <scope>NUCLEOTIDE SEQUENCE</scope>
    <source>
        <strain evidence="15">NBRC 109066</strain>
    </source>
</reference>
<comment type="similarity">
    <text evidence="3">Belongs to the class II aldolase/RraA-like family.</text>
</comment>
<comment type="catalytic activity">
    <reaction evidence="1">
        <text>4-hydroxy-4-methyl-2-oxoglutarate = 2 pyruvate</text>
        <dbReference type="Rhea" id="RHEA:22748"/>
        <dbReference type="ChEBI" id="CHEBI:15361"/>
        <dbReference type="ChEBI" id="CHEBI:58276"/>
        <dbReference type="EC" id="4.1.3.17"/>
    </reaction>
</comment>
<evidence type="ECO:0000256" key="7">
    <source>
        <dbReference type="ARBA" id="ARBA00016549"/>
    </source>
</evidence>
<comment type="function">
    <text evidence="8">Catalyzes the aldol cleavage of 4-hydroxy-4-methyl-2-oxoglutarate (HMG) into 2 molecules of pyruvate. Also contains a secondary oxaloacetate (OAA) decarboxylase activity due to the common pyruvate enolate transition state formed following C-C bond cleavage in the retro-aldol and decarboxylation reactions.</text>
</comment>
<evidence type="ECO:0000256" key="6">
    <source>
        <dbReference type="ARBA" id="ARBA00012947"/>
    </source>
</evidence>
<dbReference type="AlphaFoldDB" id="A0A8J3TGG3"/>
<keyword evidence="13" id="KW-0460">Magnesium</keyword>
<dbReference type="Proteomes" id="UP000599074">
    <property type="component" value="Unassembled WGS sequence"/>
</dbReference>
<evidence type="ECO:0000256" key="3">
    <source>
        <dbReference type="ARBA" id="ARBA00008621"/>
    </source>
</evidence>
<dbReference type="RefSeq" id="WP_239088406.1">
    <property type="nucleotide sequence ID" value="NZ_BOON01000045.1"/>
</dbReference>
<comment type="cofactor">
    <cofactor evidence="2">
        <name>a divalent metal cation</name>
        <dbReference type="ChEBI" id="CHEBI:60240"/>
    </cofactor>
</comment>
<evidence type="ECO:0000313" key="15">
    <source>
        <dbReference type="EMBL" id="GII25076.1"/>
    </source>
</evidence>
<evidence type="ECO:0000256" key="2">
    <source>
        <dbReference type="ARBA" id="ARBA00001968"/>
    </source>
</evidence>
<evidence type="ECO:0000256" key="12">
    <source>
        <dbReference type="ARBA" id="ARBA00047973"/>
    </source>
</evidence>
<evidence type="ECO:0000313" key="16">
    <source>
        <dbReference type="Proteomes" id="UP000599074"/>
    </source>
</evidence>
<dbReference type="Pfam" id="PF03737">
    <property type="entry name" value="RraA-like"/>
    <property type="match status" value="1"/>
</dbReference>
<dbReference type="InterPro" id="IPR005493">
    <property type="entry name" value="RraA/RraA-like"/>
</dbReference>
<dbReference type="InterPro" id="IPR036704">
    <property type="entry name" value="RraA/RraA-like_sf"/>
</dbReference>
<dbReference type="SUPFAM" id="SSF89562">
    <property type="entry name" value="RraA-like"/>
    <property type="match status" value="1"/>
</dbReference>
<dbReference type="EC" id="4.1.1.112" evidence="6"/>
<keyword evidence="16" id="KW-1185">Reference proteome</keyword>
<feature type="region of interest" description="Disordered" evidence="14">
    <location>
        <begin position="1"/>
        <end position="24"/>
    </location>
</feature>
<evidence type="ECO:0000256" key="4">
    <source>
        <dbReference type="ARBA" id="ARBA00011233"/>
    </source>
</evidence>
<evidence type="ECO:0000256" key="9">
    <source>
        <dbReference type="ARBA" id="ARBA00029596"/>
    </source>
</evidence>
<comment type="caution">
    <text evidence="15">The sequence shown here is derived from an EMBL/GenBank/DDBJ whole genome shotgun (WGS) entry which is preliminary data.</text>
</comment>
<dbReference type="CDD" id="cd16841">
    <property type="entry name" value="RraA_family"/>
    <property type="match status" value="1"/>
</dbReference>
<comment type="subunit">
    <text evidence="4">Homotrimer.</text>
</comment>
<evidence type="ECO:0000256" key="14">
    <source>
        <dbReference type="SAM" id="MobiDB-lite"/>
    </source>
</evidence>
<dbReference type="GO" id="GO:0046872">
    <property type="term" value="F:metal ion binding"/>
    <property type="evidence" value="ECO:0007669"/>
    <property type="project" value="UniProtKB-KW"/>
</dbReference>
<dbReference type="PANTHER" id="PTHR33254">
    <property type="entry name" value="4-HYDROXY-4-METHYL-2-OXOGLUTARATE ALDOLASE 3-RELATED"/>
    <property type="match status" value="1"/>
</dbReference>
<proteinExistence type="inferred from homology"/>
<dbReference type="Gene3D" id="3.50.30.40">
    <property type="entry name" value="Ribonuclease E inhibitor RraA/RraA-like"/>
    <property type="match status" value="1"/>
</dbReference>
<dbReference type="PANTHER" id="PTHR33254:SF4">
    <property type="entry name" value="4-HYDROXY-4-METHYL-2-OXOGLUTARATE ALDOLASE 3-RELATED"/>
    <property type="match status" value="1"/>
</dbReference>
<evidence type="ECO:0000256" key="1">
    <source>
        <dbReference type="ARBA" id="ARBA00001342"/>
    </source>
</evidence>
<evidence type="ECO:0000256" key="11">
    <source>
        <dbReference type="ARBA" id="ARBA00032305"/>
    </source>
</evidence>
<name>A0A8J3TGG3_9ACTN</name>